<keyword evidence="3" id="KW-1185">Reference proteome</keyword>
<gene>
    <name evidence="2" type="ORF">B0J13DRAFT_518024</name>
</gene>
<feature type="region of interest" description="Disordered" evidence="1">
    <location>
        <begin position="1"/>
        <end position="34"/>
    </location>
</feature>
<evidence type="ECO:0000256" key="1">
    <source>
        <dbReference type="SAM" id="MobiDB-lite"/>
    </source>
</evidence>
<dbReference type="AlphaFoldDB" id="A0A9P9FKK7"/>
<dbReference type="Proteomes" id="UP000717696">
    <property type="component" value="Unassembled WGS sequence"/>
</dbReference>
<dbReference type="EMBL" id="JAGMUU010000001">
    <property type="protein sequence ID" value="KAH7162770.1"/>
    <property type="molecule type" value="Genomic_DNA"/>
</dbReference>
<name>A0A9P9FKK7_9HYPO</name>
<protein>
    <submittedName>
        <fullName evidence="2">Uncharacterized protein</fullName>
    </submittedName>
</protein>
<evidence type="ECO:0000313" key="2">
    <source>
        <dbReference type="EMBL" id="KAH7162770.1"/>
    </source>
</evidence>
<comment type="caution">
    <text evidence="2">The sequence shown here is derived from an EMBL/GenBank/DDBJ whole genome shotgun (WGS) entry which is preliminary data.</text>
</comment>
<organism evidence="2 3">
    <name type="scientific">Dactylonectria estremocensis</name>
    <dbReference type="NCBI Taxonomy" id="1079267"/>
    <lineage>
        <taxon>Eukaryota</taxon>
        <taxon>Fungi</taxon>
        <taxon>Dikarya</taxon>
        <taxon>Ascomycota</taxon>
        <taxon>Pezizomycotina</taxon>
        <taxon>Sordariomycetes</taxon>
        <taxon>Hypocreomycetidae</taxon>
        <taxon>Hypocreales</taxon>
        <taxon>Nectriaceae</taxon>
        <taxon>Dactylonectria</taxon>
    </lineage>
</organism>
<proteinExistence type="predicted"/>
<sequence length="199" mass="20964">MADTQGGECGKVVSLGTRTQDPTRDPLSERPPNSLIKHGSLAVVRMQGTLHWARGQAQPGTPGACLSGTSVTVEWSATSALAPRALWRTLVGATWLNTPPRPPKTPSKPPRAPSPGLVPILPFPSISPSLHLETASPLPVSSPVSSSLPLVLPRFSSSLSHLHPSSPPLRERHNYLGAIPVALLFRVALVSAVHSFSSV</sequence>
<accession>A0A9P9FKK7</accession>
<evidence type="ECO:0000313" key="3">
    <source>
        <dbReference type="Proteomes" id="UP000717696"/>
    </source>
</evidence>
<reference evidence="2" key="1">
    <citation type="journal article" date="2021" name="Nat. Commun.">
        <title>Genetic determinants of endophytism in the Arabidopsis root mycobiome.</title>
        <authorList>
            <person name="Mesny F."/>
            <person name="Miyauchi S."/>
            <person name="Thiergart T."/>
            <person name="Pickel B."/>
            <person name="Atanasova L."/>
            <person name="Karlsson M."/>
            <person name="Huettel B."/>
            <person name="Barry K.W."/>
            <person name="Haridas S."/>
            <person name="Chen C."/>
            <person name="Bauer D."/>
            <person name="Andreopoulos W."/>
            <person name="Pangilinan J."/>
            <person name="LaButti K."/>
            <person name="Riley R."/>
            <person name="Lipzen A."/>
            <person name="Clum A."/>
            <person name="Drula E."/>
            <person name="Henrissat B."/>
            <person name="Kohler A."/>
            <person name="Grigoriev I.V."/>
            <person name="Martin F.M."/>
            <person name="Hacquard S."/>
        </authorList>
    </citation>
    <scope>NUCLEOTIDE SEQUENCE</scope>
    <source>
        <strain evidence="2">MPI-CAGE-AT-0021</strain>
    </source>
</reference>